<proteinExistence type="predicted"/>
<dbReference type="InterPro" id="IPR031795">
    <property type="entry name" value="Zf-HC3"/>
</dbReference>
<keyword evidence="3" id="KW-1185">Reference proteome</keyword>
<evidence type="ECO:0000313" key="3">
    <source>
        <dbReference type="Proteomes" id="UP000253495"/>
    </source>
</evidence>
<dbReference type="RefSeq" id="WP_114452416.1">
    <property type="nucleotide sequence ID" value="NZ_QPJC01000003.1"/>
</dbReference>
<dbReference type="AlphaFoldDB" id="A0A368VVJ9"/>
<name>A0A368VVJ9_9ACTN</name>
<organism evidence="2 3">
    <name type="scientific">Halopolyspora algeriensis</name>
    <dbReference type="NCBI Taxonomy" id="1500506"/>
    <lineage>
        <taxon>Bacteria</taxon>
        <taxon>Bacillati</taxon>
        <taxon>Actinomycetota</taxon>
        <taxon>Actinomycetes</taxon>
        <taxon>Actinomycetes incertae sedis</taxon>
        <taxon>Halopolyspora</taxon>
    </lineage>
</organism>
<reference evidence="2 3" key="1">
    <citation type="submission" date="2018-07" db="EMBL/GenBank/DDBJ databases">
        <title>Genomic Encyclopedia of Type Strains, Phase III (KMG-III): the genomes of soil and plant-associated and newly described type strains.</title>
        <authorList>
            <person name="Whitman W."/>
        </authorList>
    </citation>
    <scope>NUCLEOTIDE SEQUENCE [LARGE SCALE GENOMIC DNA]</scope>
    <source>
        <strain evidence="2 3">CECT 8575</strain>
    </source>
</reference>
<evidence type="ECO:0000313" key="2">
    <source>
        <dbReference type="EMBL" id="RCW45316.1"/>
    </source>
</evidence>
<comment type="caution">
    <text evidence="2">The sequence shown here is derived from an EMBL/GenBank/DDBJ whole genome shotgun (WGS) entry which is preliminary data.</text>
</comment>
<feature type="region of interest" description="Disordered" evidence="1">
    <location>
        <begin position="74"/>
        <end position="109"/>
    </location>
</feature>
<protein>
    <submittedName>
        <fullName evidence="2">Zinc finger protein</fullName>
    </submittedName>
</protein>
<dbReference type="Pfam" id="PF16827">
    <property type="entry name" value="zf-HC3"/>
    <property type="match status" value="1"/>
</dbReference>
<sequence length="109" mass="12808">MTYDGFRWEGPVVWWRPVDGYRHALPPEERPVAGRQRETVCGESVTLTEPDDVDWLMPTCDACMAEACSRRDARAERARAERARAERERFRERTERERSRAAEPERGKE</sequence>
<gene>
    <name evidence="2" type="ORF">DFQ14_103287</name>
</gene>
<dbReference type="OrthoDB" id="3696334at2"/>
<dbReference type="Proteomes" id="UP000253495">
    <property type="component" value="Unassembled WGS sequence"/>
</dbReference>
<accession>A0A368VVJ9</accession>
<evidence type="ECO:0000256" key="1">
    <source>
        <dbReference type="SAM" id="MobiDB-lite"/>
    </source>
</evidence>
<dbReference type="EMBL" id="QPJC01000003">
    <property type="protein sequence ID" value="RCW45316.1"/>
    <property type="molecule type" value="Genomic_DNA"/>
</dbReference>